<organism evidence="2">
    <name type="scientific">Cladocopium goreaui</name>
    <dbReference type="NCBI Taxonomy" id="2562237"/>
    <lineage>
        <taxon>Eukaryota</taxon>
        <taxon>Sar</taxon>
        <taxon>Alveolata</taxon>
        <taxon>Dinophyceae</taxon>
        <taxon>Suessiales</taxon>
        <taxon>Symbiodiniaceae</taxon>
        <taxon>Cladocopium</taxon>
    </lineage>
</organism>
<protein>
    <submittedName>
        <fullName evidence="4">PA domain-containing protein</fullName>
    </submittedName>
</protein>
<dbReference type="EMBL" id="CAMXCT010006584">
    <property type="protein sequence ID" value="CAI4016428.1"/>
    <property type="molecule type" value="Genomic_DNA"/>
</dbReference>
<gene>
    <name evidence="2" type="ORF">C1SCF055_LOCUS41173</name>
</gene>
<evidence type="ECO:0000313" key="4">
    <source>
        <dbReference type="EMBL" id="CAL4803740.1"/>
    </source>
</evidence>
<evidence type="ECO:0000259" key="1">
    <source>
        <dbReference type="Pfam" id="PF02225"/>
    </source>
</evidence>
<evidence type="ECO:0000313" key="2">
    <source>
        <dbReference type="EMBL" id="CAI4016428.1"/>
    </source>
</evidence>
<dbReference type="AlphaFoldDB" id="A0A9P1DX65"/>
<reference evidence="2" key="1">
    <citation type="submission" date="2022-10" db="EMBL/GenBank/DDBJ databases">
        <authorList>
            <person name="Chen Y."/>
            <person name="Dougan E. K."/>
            <person name="Chan C."/>
            <person name="Rhodes N."/>
            <person name="Thang M."/>
        </authorList>
    </citation>
    <scope>NUCLEOTIDE SEQUENCE</scope>
</reference>
<dbReference type="OrthoDB" id="10013407at2759"/>
<reference evidence="3" key="2">
    <citation type="submission" date="2024-04" db="EMBL/GenBank/DDBJ databases">
        <authorList>
            <person name="Chen Y."/>
            <person name="Shah S."/>
            <person name="Dougan E. K."/>
            <person name="Thang M."/>
            <person name="Chan C."/>
        </authorList>
    </citation>
    <scope>NUCLEOTIDE SEQUENCE [LARGE SCALE GENOMIC DNA]</scope>
</reference>
<dbReference type="Gene3D" id="3.50.30.30">
    <property type="match status" value="1"/>
</dbReference>
<dbReference type="EMBL" id="CAMXCT030006584">
    <property type="protein sequence ID" value="CAL4803740.1"/>
    <property type="molecule type" value="Genomic_DNA"/>
</dbReference>
<name>A0A9P1DX65_9DINO</name>
<keyword evidence="5" id="KW-1185">Reference proteome</keyword>
<evidence type="ECO:0000313" key="3">
    <source>
        <dbReference type="EMBL" id="CAL1169803.1"/>
    </source>
</evidence>
<evidence type="ECO:0000313" key="5">
    <source>
        <dbReference type="Proteomes" id="UP001152797"/>
    </source>
</evidence>
<feature type="domain" description="PA" evidence="1">
    <location>
        <begin position="108"/>
        <end position="178"/>
    </location>
</feature>
<accession>A0A9P1DX65</accession>
<dbReference type="InterPro" id="IPR003137">
    <property type="entry name" value="PA_domain"/>
</dbReference>
<dbReference type="EMBL" id="CAMXCT020006584">
    <property type="protein sequence ID" value="CAL1169803.1"/>
    <property type="molecule type" value="Genomic_DNA"/>
</dbReference>
<proteinExistence type="predicted"/>
<dbReference type="Proteomes" id="UP001152797">
    <property type="component" value="Unassembled WGS sequence"/>
</dbReference>
<dbReference type="Pfam" id="PF02225">
    <property type="entry name" value="PA"/>
    <property type="match status" value="1"/>
</dbReference>
<comment type="caution">
    <text evidence="2">The sequence shown here is derived from an EMBL/GenBank/DDBJ whole genome shotgun (WGS) entry which is preliminary data.</text>
</comment>
<sequence length="225" mass="24994">MIALSLALGSRKILTERICIAMSDVVSNAWEPWERRQLEFTQLMVFEASDGQTPPTVAALKTCDYLELENKDPIACVHADWSHRVLKRKKLEVGVLCEGPLLFDAANADGACTWAAAAQKIVVAIRGEEEFESMARRAEASGAVGLVVVDNEDVFDDDFEMASEDPHRPLSVPAVLAPKAYKDLLCAKAKEARVVRRYHRTPSPADARMLQFLRLRGVEVNLKMN</sequence>